<accession>A0AAE7WLL2</accession>
<gene>
    <name evidence="1" type="ORF">CPT_Ptah_011</name>
</gene>
<evidence type="ECO:0000313" key="1">
    <source>
        <dbReference type="EMBL" id="QYW01726.1"/>
    </source>
</evidence>
<reference evidence="1 2" key="1">
    <citation type="submission" date="2021-06" db="EMBL/GenBank/DDBJ databases">
        <title>Complete genome sequence of Stenotrophomonas maltophilia phage Ptah.</title>
        <authorList>
            <person name="Berg A."/>
            <person name="Tate N."/>
            <person name="Clark J."/>
            <person name="Le T."/>
            <person name="Liu M."/>
            <person name="Burrowes B."/>
        </authorList>
    </citation>
    <scope>NUCLEOTIDE SEQUENCE [LARGE SCALE GENOMIC DNA]</scope>
</reference>
<name>A0AAE7WLL2_9CAUD</name>
<protein>
    <submittedName>
        <fullName evidence="1">Uncharacterized protein</fullName>
    </submittedName>
</protein>
<dbReference type="EMBL" id="MZ326854">
    <property type="protein sequence ID" value="QYW01726.1"/>
    <property type="molecule type" value="Genomic_DNA"/>
</dbReference>
<keyword evidence="2" id="KW-1185">Reference proteome</keyword>
<dbReference type="Proteomes" id="UP000827959">
    <property type="component" value="Segment"/>
</dbReference>
<proteinExistence type="predicted"/>
<sequence>MEKKLRVVELRKVIERMNVATGEVHNIVQMPGFGTARKVNASTTYMDSDTIFTTKLVDMFNQHSPQYVFTLTEKEYPSYE</sequence>
<evidence type="ECO:0000313" key="2">
    <source>
        <dbReference type="Proteomes" id="UP000827959"/>
    </source>
</evidence>
<organism evidence="1 2">
    <name type="scientific">Stenotrophomonas phage Ptah</name>
    <dbReference type="NCBI Taxonomy" id="2859657"/>
    <lineage>
        <taxon>Viruses</taxon>
        <taxon>Duplodnaviria</taxon>
        <taxon>Heunggongvirae</taxon>
        <taxon>Uroviricota</taxon>
        <taxon>Caudoviricetes</taxon>
        <taxon>Autographivirales</taxon>
        <taxon>Autonotataviridae</taxon>
        <taxon>Gujervirinae</taxon>
        <taxon>Ponderosavirus</taxon>
        <taxon>Ponderosavirus ptah</taxon>
    </lineage>
</organism>